<gene>
    <name evidence="3" type="ORF">HF853_10060</name>
</gene>
<evidence type="ECO:0000313" key="3">
    <source>
        <dbReference type="EMBL" id="NME90006.1"/>
    </source>
</evidence>
<organism evidence="3 4">
    <name type="scientific">Corynebacterium stationis</name>
    <dbReference type="NCBI Taxonomy" id="1705"/>
    <lineage>
        <taxon>Bacteria</taxon>
        <taxon>Bacillati</taxon>
        <taxon>Actinomycetota</taxon>
        <taxon>Actinomycetes</taxon>
        <taxon>Mycobacteriales</taxon>
        <taxon>Corynebacteriaceae</taxon>
        <taxon>Corynebacterium</taxon>
    </lineage>
</organism>
<reference evidence="3 4" key="1">
    <citation type="submission" date="2020-04" db="EMBL/GenBank/DDBJ databases">
        <authorList>
            <person name="Hitch T.C.A."/>
            <person name="Wylensek D."/>
            <person name="Clavel T."/>
        </authorList>
    </citation>
    <scope>NUCLEOTIDE SEQUENCE [LARGE SCALE GENOMIC DNA]</scope>
    <source>
        <strain evidence="3 4">BL-383-APC-3D</strain>
    </source>
</reference>
<feature type="compositionally biased region" description="Basic and acidic residues" evidence="1">
    <location>
        <begin position="139"/>
        <end position="194"/>
    </location>
</feature>
<comment type="caution">
    <text evidence="3">The sequence shown here is derived from an EMBL/GenBank/DDBJ whole genome shotgun (WGS) entry which is preliminary data.</text>
</comment>
<sequence length="548" mass="60753">MAGYNPTSQNQDPQIARGIIRESIAHISSGLTNLQAAMHSVETLKFHDIYLLMEDLEEAFGKKTFVDAAFAFLAQRDDAGRLVSSAHATEYFIKRMNLSYGEAMDRLRNAESLFGKDVEPDLGPPPTPEPESNPEDLPADDHFAESNDAEEKAKEAERKAREEREARQRAEREREAQERAERENEAKARNRDKIGTGSIPADVLRMIDFELKQLDRYAKPGRHELRSMAIDKARELSKSQLKTWLRRAIRQANANAVMPNGERDHTAQLAKRELHISEPDAEGMVSIRGKLDPVSAAIFAKAMSPAARPGFDREETGFDDTRSLPQRRADQLTQLCSNFMTSRNPNSGLSSIVVSATRQELENLSPDTLLPTDTGIYLTPLDLIRLGAAGSDYLCIMDDTDFQPLALGRSKRSATLAQKLALIASEMVCSHDGCEVSAMNCDVHHIVAWSYQGVTDLKNLTLRCRRHHGDNNDAQDFRHNMAHAARCPDTGRAGTQYPHEVGLRFNDSVAAQQSAHHKLKTQGPPTESPPAPGDDDDGTAQPDLFAPA</sequence>
<feature type="region of interest" description="Disordered" evidence="1">
    <location>
        <begin position="115"/>
        <end position="194"/>
    </location>
</feature>
<dbReference type="CDD" id="cd00085">
    <property type="entry name" value="HNHc"/>
    <property type="match status" value="1"/>
</dbReference>
<evidence type="ECO:0000256" key="1">
    <source>
        <dbReference type="SAM" id="MobiDB-lite"/>
    </source>
</evidence>
<dbReference type="Proteomes" id="UP000544551">
    <property type="component" value="Unassembled WGS sequence"/>
</dbReference>
<feature type="compositionally biased region" description="Pro residues" evidence="1">
    <location>
        <begin position="122"/>
        <end position="131"/>
    </location>
</feature>
<evidence type="ECO:0000259" key="2">
    <source>
        <dbReference type="Pfam" id="PF02720"/>
    </source>
</evidence>
<dbReference type="EMBL" id="JABAFZ010000008">
    <property type="protein sequence ID" value="NME90006.1"/>
    <property type="molecule type" value="Genomic_DNA"/>
</dbReference>
<protein>
    <submittedName>
        <fullName evidence="3">DUF222 domain-containing protein</fullName>
    </submittedName>
</protein>
<dbReference type="InterPro" id="IPR003615">
    <property type="entry name" value="HNH_nuc"/>
</dbReference>
<name>A0AB36CNA9_9CORY</name>
<evidence type="ECO:0000313" key="4">
    <source>
        <dbReference type="Proteomes" id="UP000544551"/>
    </source>
</evidence>
<accession>A0AB36CNA9</accession>
<dbReference type="Pfam" id="PF02720">
    <property type="entry name" value="DUF222"/>
    <property type="match status" value="1"/>
</dbReference>
<dbReference type="InterPro" id="IPR003870">
    <property type="entry name" value="DUF222"/>
</dbReference>
<dbReference type="AlphaFoldDB" id="A0AB36CNA9"/>
<dbReference type="RefSeq" id="WP_168970181.1">
    <property type="nucleotide sequence ID" value="NZ_CAJUDP010000034.1"/>
</dbReference>
<feature type="compositionally biased region" description="Low complexity" evidence="1">
    <location>
        <begin position="539"/>
        <end position="548"/>
    </location>
</feature>
<feature type="domain" description="DUF222" evidence="2">
    <location>
        <begin position="196"/>
        <end position="423"/>
    </location>
</feature>
<dbReference type="Gene3D" id="1.10.30.50">
    <property type="match status" value="1"/>
</dbReference>
<proteinExistence type="predicted"/>
<feature type="region of interest" description="Disordered" evidence="1">
    <location>
        <begin position="509"/>
        <end position="548"/>
    </location>
</feature>